<organism evidence="1 2">
    <name type="scientific">Lipomyces starkeyi NRRL Y-11557</name>
    <dbReference type="NCBI Taxonomy" id="675824"/>
    <lineage>
        <taxon>Eukaryota</taxon>
        <taxon>Fungi</taxon>
        <taxon>Dikarya</taxon>
        <taxon>Ascomycota</taxon>
        <taxon>Saccharomycotina</taxon>
        <taxon>Lipomycetes</taxon>
        <taxon>Lipomycetales</taxon>
        <taxon>Lipomycetaceae</taxon>
        <taxon>Lipomyces</taxon>
    </lineage>
</organism>
<dbReference type="EMBL" id="KV454297">
    <property type="protein sequence ID" value="ODQ71550.1"/>
    <property type="molecule type" value="Genomic_DNA"/>
</dbReference>
<protein>
    <submittedName>
        <fullName evidence="1">Uncharacterized protein</fullName>
    </submittedName>
</protein>
<reference evidence="1 2" key="1">
    <citation type="journal article" date="2016" name="Proc. Natl. Acad. Sci. U.S.A.">
        <title>Comparative genomics of biotechnologically important yeasts.</title>
        <authorList>
            <person name="Riley R."/>
            <person name="Haridas S."/>
            <person name="Wolfe K.H."/>
            <person name="Lopes M.R."/>
            <person name="Hittinger C.T."/>
            <person name="Goeker M."/>
            <person name="Salamov A.A."/>
            <person name="Wisecaver J.H."/>
            <person name="Long T.M."/>
            <person name="Calvey C.H."/>
            <person name="Aerts A.L."/>
            <person name="Barry K.W."/>
            <person name="Choi C."/>
            <person name="Clum A."/>
            <person name="Coughlan A.Y."/>
            <person name="Deshpande S."/>
            <person name="Douglass A.P."/>
            <person name="Hanson S.J."/>
            <person name="Klenk H.-P."/>
            <person name="LaButti K.M."/>
            <person name="Lapidus A."/>
            <person name="Lindquist E.A."/>
            <person name="Lipzen A.M."/>
            <person name="Meier-Kolthoff J.P."/>
            <person name="Ohm R.A."/>
            <person name="Otillar R.P."/>
            <person name="Pangilinan J.L."/>
            <person name="Peng Y."/>
            <person name="Rokas A."/>
            <person name="Rosa C.A."/>
            <person name="Scheuner C."/>
            <person name="Sibirny A.A."/>
            <person name="Slot J.C."/>
            <person name="Stielow J.B."/>
            <person name="Sun H."/>
            <person name="Kurtzman C.P."/>
            <person name="Blackwell M."/>
            <person name="Grigoriev I.V."/>
            <person name="Jeffries T.W."/>
        </authorList>
    </citation>
    <scope>NUCLEOTIDE SEQUENCE [LARGE SCALE GENOMIC DNA]</scope>
    <source>
        <strain evidence="1 2">NRRL Y-11557</strain>
    </source>
</reference>
<dbReference type="Proteomes" id="UP000094385">
    <property type="component" value="Unassembled WGS sequence"/>
</dbReference>
<dbReference type="AlphaFoldDB" id="A0A1E3Q1S3"/>
<proteinExistence type="predicted"/>
<sequence length="114" mass="13114">MVWKPDGRKRVEGTCVPSQIRILGWGNWQHLMALVDVSGQAIWRQLFWLRILCIGTLVTYGLTRMAVPVESVSAISVVRCGCGEWRDLSGVKVSFNFCRRDLLYSSWRERAREV</sequence>
<name>A0A1E3Q1S3_LIPST</name>
<accession>A0A1E3Q1S3</accession>
<keyword evidence="2" id="KW-1185">Reference proteome</keyword>
<gene>
    <name evidence="1" type="ORF">LIPSTDRAFT_325435</name>
</gene>
<evidence type="ECO:0000313" key="1">
    <source>
        <dbReference type="EMBL" id="ODQ71550.1"/>
    </source>
</evidence>
<evidence type="ECO:0000313" key="2">
    <source>
        <dbReference type="Proteomes" id="UP000094385"/>
    </source>
</evidence>